<protein>
    <recommendedName>
        <fullName evidence="6">FecR protein domain-containing protein</fullName>
    </recommendedName>
</protein>
<dbReference type="Pfam" id="PF13432">
    <property type="entry name" value="TPR_16"/>
    <property type="match status" value="1"/>
</dbReference>
<dbReference type="SUPFAM" id="SSF48452">
    <property type="entry name" value="TPR-like"/>
    <property type="match status" value="1"/>
</dbReference>
<comment type="subcellular location">
    <subcellularLocation>
        <location evidence="1">Cell outer membrane</location>
    </subcellularLocation>
</comment>
<dbReference type="AlphaFoldDB" id="A0A063Y506"/>
<feature type="repeat" description="TPR" evidence="4">
    <location>
        <begin position="452"/>
        <end position="485"/>
    </location>
</feature>
<evidence type="ECO:0000256" key="2">
    <source>
        <dbReference type="ARBA" id="ARBA00023136"/>
    </source>
</evidence>
<dbReference type="Pfam" id="PF13181">
    <property type="entry name" value="TPR_8"/>
    <property type="match status" value="1"/>
</dbReference>
<dbReference type="GO" id="GO:0009279">
    <property type="term" value="C:cell outer membrane"/>
    <property type="evidence" value="ECO:0007669"/>
    <property type="project" value="UniProtKB-SubCell"/>
</dbReference>
<dbReference type="SUPFAM" id="SSF56935">
    <property type="entry name" value="Porins"/>
    <property type="match status" value="1"/>
</dbReference>
<dbReference type="Gene3D" id="2.40.170.20">
    <property type="entry name" value="TonB-dependent receptor, beta-barrel domain"/>
    <property type="match status" value="1"/>
</dbReference>
<feature type="domain" description="FecR protein" evidence="6">
    <location>
        <begin position="62"/>
        <end position="154"/>
    </location>
</feature>
<gene>
    <name evidence="7" type="ORF">ADINL_1351</name>
</gene>
<dbReference type="Gene3D" id="1.25.40.10">
    <property type="entry name" value="Tetratricopeptide repeat domain"/>
    <property type="match status" value="1"/>
</dbReference>
<dbReference type="EMBL" id="JMSZ01000016">
    <property type="protein sequence ID" value="KDE40759.1"/>
    <property type="molecule type" value="Genomic_DNA"/>
</dbReference>
<dbReference type="PROSITE" id="PS50005">
    <property type="entry name" value="TPR"/>
    <property type="match status" value="2"/>
</dbReference>
<keyword evidence="5" id="KW-0732">Signal</keyword>
<name>A0A063Y506_9GAMM</name>
<keyword evidence="8" id="KW-1185">Reference proteome</keyword>
<keyword evidence="3" id="KW-0998">Cell outer membrane</keyword>
<dbReference type="InterPro" id="IPR006860">
    <property type="entry name" value="FecR"/>
</dbReference>
<feature type="signal peptide" evidence="5">
    <location>
        <begin position="1"/>
        <end position="25"/>
    </location>
</feature>
<dbReference type="Pfam" id="PF04773">
    <property type="entry name" value="FecR"/>
    <property type="match status" value="1"/>
</dbReference>
<evidence type="ECO:0000313" key="7">
    <source>
        <dbReference type="EMBL" id="KDE40759.1"/>
    </source>
</evidence>
<comment type="caution">
    <text evidence="7">The sequence shown here is derived from an EMBL/GenBank/DDBJ whole genome shotgun (WGS) entry which is preliminary data.</text>
</comment>
<evidence type="ECO:0000256" key="5">
    <source>
        <dbReference type="SAM" id="SignalP"/>
    </source>
</evidence>
<organism evidence="7 8">
    <name type="scientific">Nitrincola lacisaponensis</name>
    <dbReference type="NCBI Taxonomy" id="267850"/>
    <lineage>
        <taxon>Bacteria</taxon>
        <taxon>Pseudomonadati</taxon>
        <taxon>Pseudomonadota</taxon>
        <taxon>Gammaproteobacteria</taxon>
        <taxon>Oceanospirillales</taxon>
        <taxon>Oceanospirillaceae</taxon>
        <taxon>Nitrincola</taxon>
    </lineage>
</organism>
<sequence length="1120" mass="124950">MQFKPVASALSFYSLLLLFSPSLSADPAAEIISLSGQGETRSSESLAWSAAVISQQLNAGADVRTLSYSSAALLLADQTQLRMNANAQIRLQETGTEKTRLQLVVGRLWSRTKRASGALELETPAALAVVRGTDWDVQVDAEGRTTLSVLTGLIEVSNDYGRVEVGPSEEAYVEPGQAPVKRLLINPQERVQWVMANPIDPERYREFSVSSSDQPLLQIRELIGDHALEQAHVLLEGLAEQEMYSVPVGLMLADFELYSGEFEQAQNRLYHLWNTYQDPRVAARRADVLIAQDRMVVARDFLDQALSVMPDSAELRLASANWWRLQGDVAQALAGYRSAIELAVSPSTQAAAYHGLGRAEMERGDLRQAREALATSVELAPENAEYIGELALESTLSYRLSEADRHYASALTLAEDDYVSLAGSGLLALQRGDTGVAQAQLLKAVTIEPRFARGQVWLAVAEFQLGNRAAALDSLNRAIQADPNDPLPWQIRSVIENDMGRPVDAINSARESLIRLPYLKSLNQLANDSQGSANLGKAFGDFGLEHWARAYAEASSHPLWAGSHFFMANRLDSDFGRRSELFKGYLADPMVFGAGSATPTLFARPGRHVELESLFWRSEARDDVSVSGTVRGLNAEPFRSAWLLQAQGLYMDPRESDTLDGYELREGGLVAALGLKPTEELGVFLLHNESKSRLRFPEPVYLGGFSFFYKPEYYHLRRTDAGASYRWSPDSQTSLKISHADFDVDTELFDFLYGPQDRRYQATETGAHVQHTHLINEHRLNLGIESITAKGDASLGDSLFRNDQLARQEYRMAWLAGEWRYDDWSVYTEGYWPRFKFEFSDRAVDPTTGNQFAPAIEFDDRSSPDFLPRVGVTRRFGAGNALHLGYLETLQAPGNHTLSPVMMGGIPIDHQFLLPGSHARKTAVRLNMELNPRMFLSLEAQQQKISNPRDATGRLFAQRLNPIPDTITRIGPREFVGGARILSYDTRPLFGRGEIQRISMGLDTILTDNLALMTHYAHTESKNEEAAFYGNRLPGFARHDVATLATYHHGERNYTIVGARYLGGHFLDEANQSWRKGSGSFSIGHSRENFHRDWRFDIGAVGLAQRDQDPEYFVKLFKRW</sequence>
<evidence type="ECO:0000256" key="3">
    <source>
        <dbReference type="ARBA" id="ARBA00023237"/>
    </source>
</evidence>
<proteinExistence type="predicted"/>
<accession>A0A063Y506</accession>
<dbReference type="InterPro" id="IPR019734">
    <property type="entry name" value="TPR_rpt"/>
</dbReference>
<dbReference type="RefSeq" id="WP_036545147.1">
    <property type="nucleotide sequence ID" value="NZ_JMSZ01000016.1"/>
</dbReference>
<dbReference type="InterPro" id="IPR036942">
    <property type="entry name" value="Beta-barrel_TonB_sf"/>
</dbReference>
<feature type="chain" id="PRO_5001620191" description="FecR protein domain-containing protein" evidence="5">
    <location>
        <begin position="26"/>
        <end position="1120"/>
    </location>
</feature>
<evidence type="ECO:0000259" key="6">
    <source>
        <dbReference type="Pfam" id="PF04773"/>
    </source>
</evidence>
<evidence type="ECO:0000313" key="8">
    <source>
        <dbReference type="Proteomes" id="UP000027318"/>
    </source>
</evidence>
<dbReference type="PANTHER" id="PTHR38731:SF1">
    <property type="entry name" value="FECR PROTEIN DOMAIN-CONTAINING PROTEIN"/>
    <property type="match status" value="1"/>
</dbReference>
<dbReference type="OrthoDB" id="7810516at2"/>
<dbReference type="PANTHER" id="PTHR38731">
    <property type="entry name" value="LIPL45-RELATED LIPOPROTEIN-RELATED"/>
    <property type="match status" value="1"/>
</dbReference>
<dbReference type="STRING" id="267850.ADINL_1351"/>
<dbReference type="Gene3D" id="2.60.120.1440">
    <property type="match status" value="1"/>
</dbReference>
<feature type="repeat" description="TPR" evidence="4">
    <location>
        <begin position="350"/>
        <end position="383"/>
    </location>
</feature>
<reference evidence="7 8" key="1">
    <citation type="journal article" date="2005" name="Int. J. Syst. Evol. Microbiol.">
        <title>Nitrincola lacisaponensis gen. nov., sp. nov., a novel alkaliphilic bacterium isolated from an alkaline, saline lake.</title>
        <authorList>
            <person name="Dimitriu P.A."/>
            <person name="Shukla S.K."/>
            <person name="Conradt J."/>
            <person name="Marquez M.C."/>
            <person name="Ventosa A."/>
            <person name="Maglia A."/>
            <person name="Peyton B.M."/>
            <person name="Pinkart H.C."/>
            <person name="Mormile M.R."/>
        </authorList>
    </citation>
    <scope>NUCLEOTIDE SEQUENCE [LARGE SCALE GENOMIC DNA]</scope>
    <source>
        <strain evidence="7 8">4CA</strain>
    </source>
</reference>
<keyword evidence="2" id="KW-0472">Membrane</keyword>
<evidence type="ECO:0000256" key="4">
    <source>
        <dbReference type="PROSITE-ProRule" id="PRU00339"/>
    </source>
</evidence>
<dbReference type="SMART" id="SM00028">
    <property type="entry name" value="TPR"/>
    <property type="match status" value="5"/>
</dbReference>
<dbReference type="PATRIC" id="fig|267850.7.peg.1346"/>
<dbReference type="InterPro" id="IPR011990">
    <property type="entry name" value="TPR-like_helical_dom_sf"/>
</dbReference>
<dbReference type="Proteomes" id="UP000027318">
    <property type="component" value="Unassembled WGS sequence"/>
</dbReference>
<evidence type="ECO:0000256" key="1">
    <source>
        <dbReference type="ARBA" id="ARBA00004442"/>
    </source>
</evidence>
<keyword evidence="4" id="KW-0802">TPR repeat</keyword>